<feature type="domain" description="Nephrocystin 3-like N-terminal" evidence="2">
    <location>
        <begin position="124"/>
        <end position="264"/>
    </location>
</feature>
<keyword evidence="1" id="KW-0677">Repeat</keyword>
<accession>M7SY78</accession>
<organism evidence="3 4">
    <name type="scientific">Eutypa lata (strain UCR-EL1)</name>
    <name type="common">Grapevine dieback disease fungus</name>
    <name type="synonym">Eutypa armeniacae</name>
    <dbReference type="NCBI Taxonomy" id="1287681"/>
    <lineage>
        <taxon>Eukaryota</taxon>
        <taxon>Fungi</taxon>
        <taxon>Dikarya</taxon>
        <taxon>Ascomycota</taxon>
        <taxon>Pezizomycotina</taxon>
        <taxon>Sordariomycetes</taxon>
        <taxon>Xylariomycetidae</taxon>
        <taxon>Xylariales</taxon>
        <taxon>Diatrypaceae</taxon>
        <taxon>Eutypa</taxon>
    </lineage>
</organism>
<keyword evidence="4" id="KW-1185">Reference proteome</keyword>
<dbReference type="EMBL" id="KB707421">
    <property type="protein sequence ID" value="EMR62526.1"/>
    <property type="molecule type" value="Genomic_DNA"/>
</dbReference>
<name>M7SY78_EUTLA</name>
<sequence length="286" mass="32591">MCCYKPTIIHGEKVHDTVVKAMRAALCTFNADLEDYLMAIKKGHQRDTVDSEVEIMKDRLLSVNIAAKNRLKAYPIEPSNTSTDVAATLINDLDYIASESTHILEQCMTQAKPNAKRMRQLVALTQRKEYQTWLEEESQSTALLVHGRSQPTPVFSPLSYLCARIAEEYAGKRSIVVLSYFCGAHARNGQASATDLLCRMIGQLLSWKEAAAVYARDPLERNWEKKLKKKDFDTLLDVFARLVRQLRKCKMVIFCLVDSISKIECVKQQRRDTECLLRELNELVLS</sequence>
<evidence type="ECO:0000313" key="4">
    <source>
        <dbReference type="Proteomes" id="UP000012174"/>
    </source>
</evidence>
<dbReference type="KEGG" id="ela:UCREL1_10535"/>
<dbReference type="AlphaFoldDB" id="M7SY78"/>
<dbReference type="InterPro" id="IPR056884">
    <property type="entry name" value="NPHP3-like_N"/>
</dbReference>
<dbReference type="HOGENOM" id="CLU_973280_0_0_1"/>
<dbReference type="Pfam" id="PF24883">
    <property type="entry name" value="NPHP3_N"/>
    <property type="match status" value="1"/>
</dbReference>
<proteinExistence type="predicted"/>
<dbReference type="PANTHER" id="PTHR40619">
    <property type="entry name" value="FUNGAL STAND N-TERMINAL GOODBYE DOMAIN-CONTAINING PROTEIN"/>
    <property type="match status" value="1"/>
</dbReference>
<gene>
    <name evidence="3" type="ORF">UCREL1_10535</name>
</gene>
<protein>
    <recommendedName>
        <fullName evidence="2">Nephrocystin 3-like N-terminal domain-containing protein</fullName>
    </recommendedName>
</protein>
<reference evidence="4" key="1">
    <citation type="journal article" date="2013" name="Genome Announc.">
        <title>Draft genome sequence of the grapevine dieback fungus Eutypa lata UCR-EL1.</title>
        <authorList>
            <person name="Blanco-Ulate B."/>
            <person name="Rolshausen P.E."/>
            <person name="Cantu D."/>
        </authorList>
    </citation>
    <scope>NUCLEOTIDE SEQUENCE [LARGE SCALE GENOMIC DNA]</scope>
    <source>
        <strain evidence="4">UCR-EL1</strain>
    </source>
</reference>
<evidence type="ECO:0000313" key="3">
    <source>
        <dbReference type="EMBL" id="EMR62526.1"/>
    </source>
</evidence>
<evidence type="ECO:0000256" key="1">
    <source>
        <dbReference type="ARBA" id="ARBA00022737"/>
    </source>
</evidence>
<dbReference type="PANTHER" id="PTHR40619:SF3">
    <property type="entry name" value="FUNGAL STAND N-TERMINAL GOODBYE DOMAIN-CONTAINING PROTEIN"/>
    <property type="match status" value="1"/>
</dbReference>
<evidence type="ECO:0000259" key="2">
    <source>
        <dbReference type="Pfam" id="PF24883"/>
    </source>
</evidence>
<dbReference type="OrthoDB" id="5419927at2759"/>
<dbReference type="Proteomes" id="UP000012174">
    <property type="component" value="Unassembled WGS sequence"/>
</dbReference>